<evidence type="ECO:0008006" key="3">
    <source>
        <dbReference type="Google" id="ProtNLM"/>
    </source>
</evidence>
<dbReference type="InterPro" id="IPR032801">
    <property type="entry name" value="PXL2A/B/C"/>
</dbReference>
<evidence type="ECO:0000313" key="2">
    <source>
        <dbReference type="EMBL" id="CAD8894476.1"/>
    </source>
</evidence>
<dbReference type="Pfam" id="PF13911">
    <property type="entry name" value="AhpC-TSA_2"/>
    <property type="match status" value="1"/>
</dbReference>
<name>A0A6U5JCM3_9STRA</name>
<gene>
    <name evidence="1" type="ORF">CHYS00102_LOCUS21680</name>
    <name evidence="2" type="ORF">CHYS00102_LOCUS21689</name>
</gene>
<protein>
    <recommendedName>
        <fullName evidence="3">Peroxiredoxin-like 2 activated in M-CSF stimulated monocytes</fullName>
    </recommendedName>
</protein>
<dbReference type="EMBL" id="HBFR01029803">
    <property type="protein sequence ID" value="CAD8894476.1"/>
    <property type="molecule type" value="Transcribed_RNA"/>
</dbReference>
<sequence>MSLFGTVKEINIDDTGLYEFQSKYFSHDLYLDSDAAFNLALGNRKLSVPFRSLLNPFRAYRYIKTMNKRLKAREIEGNMKGEGLKQGGVIIFDKKGIVKYAYLEKTGDELPVGDILSAVRDVTSGGI</sequence>
<dbReference type="EMBL" id="HBFR01029792">
    <property type="protein sequence ID" value="CAD8894467.1"/>
    <property type="molecule type" value="Transcribed_RNA"/>
</dbReference>
<proteinExistence type="predicted"/>
<reference evidence="2" key="1">
    <citation type="submission" date="2021-01" db="EMBL/GenBank/DDBJ databases">
        <authorList>
            <person name="Corre E."/>
            <person name="Pelletier E."/>
            <person name="Niang G."/>
            <person name="Scheremetjew M."/>
            <person name="Finn R."/>
            <person name="Kale V."/>
            <person name="Holt S."/>
            <person name="Cochrane G."/>
            <person name="Meng A."/>
            <person name="Brown T."/>
            <person name="Cohen L."/>
        </authorList>
    </citation>
    <scope>NUCLEOTIDE SEQUENCE</scope>
    <source>
        <strain evidence="2">308</strain>
    </source>
</reference>
<accession>A0A6U5JCM3</accession>
<organism evidence="2">
    <name type="scientific">Corethron hystrix</name>
    <dbReference type="NCBI Taxonomy" id="216773"/>
    <lineage>
        <taxon>Eukaryota</taxon>
        <taxon>Sar</taxon>
        <taxon>Stramenopiles</taxon>
        <taxon>Ochrophyta</taxon>
        <taxon>Bacillariophyta</taxon>
        <taxon>Coscinodiscophyceae</taxon>
        <taxon>Corethrophycidae</taxon>
        <taxon>Corethrales</taxon>
        <taxon>Corethraceae</taxon>
        <taxon>Corethron</taxon>
    </lineage>
</organism>
<evidence type="ECO:0000313" key="1">
    <source>
        <dbReference type="EMBL" id="CAD8894467.1"/>
    </source>
</evidence>
<dbReference type="AlphaFoldDB" id="A0A6U5JCM3"/>